<evidence type="ECO:0000313" key="9">
    <source>
        <dbReference type="Proteomes" id="UP001187531"/>
    </source>
</evidence>
<feature type="region of interest" description="Disordered" evidence="6">
    <location>
        <begin position="98"/>
        <end position="130"/>
    </location>
</feature>
<gene>
    <name evidence="8" type="ORF">QYM36_014301</name>
</gene>
<evidence type="ECO:0000256" key="3">
    <source>
        <dbReference type="ARBA" id="ARBA00023155"/>
    </source>
</evidence>
<evidence type="ECO:0000256" key="5">
    <source>
        <dbReference type="PROSITE-ProRule" id="PRU00108"/>
    </source>
</evidence>
<evidence type="ECO:0000259" key="7">
    <source>
        <dbReference type="PROSITE" id="PS50071"/>
    </source>
</evidence>
<dbReference type="InterPro" id="IPR009057">
    <property type="entry name" value="Homeodomain-like_sf"/>
</dbReference>
<sequence>MNYFNVERFFPNNSDGLYLQYNFEEYQQEIQKLCFLQGLSKKGVEVLKRWFYRHRHHPYPTEVEKKQLWRESGLSMLQVEYWFMRAQEYHQRTILLSQQTTTGDSSSNNSYYGSSATNNHQNQTTTHRELPTTSNYVEPQIEASYSLRYPSGYAFNGSYVPHQHLERRISQHEGQYRRRRPIEVEGVFNQPNTTGESSSYSWSPVTESIPNTNRYQFRATNNAQPRINPSFLPGYPSGYPSRGFYVTQGNFGTRFSRPPTPPNEPQNSTLQQYIDRVVENVLLNYPSL</sequence>
<name>A0AA88HJE6_ARTSF</name>
<keyword evidence="3 5" id="KW-0371">Homeobox</keyword>
<dbReference type="GO" id="GO:0005634">
    <property type="term" value="C:nucleus"/>
    <property type="evidence" value="ECO:0007669"/>
    <property type="project" value="UniProtKB-SubCell"/>
</dbReference>
<dbReference type="GO" id="GO:0000987">
    <property type="term" value="F:cis-regulatory region sequence-specific DNA binding"/>
    <property type="evidence" value="ECO:0007669"/>
    <property type="project" value="UniProtKB-ARBA"/>
</dbReference>
<organism evidence="8 9">
    <name type="scientific">Artemia franciscana</name>
    <name type="common">Brine shrimp</name>
    <name type="synonym">Artemia sanfranciscana</name>
    <dbReference type="NCBI Taxonomy" id="6661"/>
    <lineage>
        <taxon>Eukaryota</taxon>
        <taxon>Metazoa</taxon>
        <taxon>Ecdysozoa</taxon>
        <taxon>Arthropoda</taxon>
        <taxon>Crustacea</taxon>
        <taxon>Branchiopoda</taxon>
        <taxon>Anostraca</taxon>
        <taxon>Artemiidae</taxon>
        <taxon>Artemia</taxon>
    </lineage>
</organism>
<dbReference type="PROSITE" id="PS50071">
    <property type="entry name" value="HOMEOBOX_2"/>
    <property type="match status" value="1"/>
</dbReference>
<evidence type="ECO:0000256" key="6">
    <source>
        <dbReference type="SAM" id="MobiDB-lite"/>
    </source>
</evidence>
<dbReference type="InterPro" id="IPR050224">
    <property type="entry name" value="TALE_homeobox"/>
</dbReference>
<reference evidence="8" key="1">
    <citation type="submission" date="2023-07" db="EMBL/GenBank/DDBJ databases">
        <title>Chromosome-level genome assembly of Artemia franciscana.</title>
        <authorList>
            <person name="Jo E."/>
        </authorList>
    </citation>
    <scope>NUCLEOTIDE SEQUENCE</scope>
    <source>
        <tissue evidence="8">Whole body</tissue>
    </source>
</reference>
<keyword evidence="4 5" id="KW-0539">Nucleus</keyword>
<dbReference type="Proteomes" id="UP001187531">
    <property type="component" value="Unassembled WGS sequence"/>
</dbReference>
<keyword evidence="9" id="KW-1185">Reference proteome</keyword>
<protein>
    <recommendedName>
        <fullName evidence="7">Homeobox domain-containing protein</fullName>
    </recommendedName>
</protein>
<dbReference type="GO" id="GO:0001654">
    <property type="term" value="P:eye development"/>
    <property type="evidence" value="ECO:0007669"/>
    <property type="project" value="UniProtKB-ARBA"/>
</dbReference>
<evidence type="ECO:0000313" key="8">
    <source>
        <dbReference type="EMBL" id="KAK2708651.1"/>
    </source>
</evidence>
<proteinExistence type="predicted"/>
<evidence type="ECO:0000256" key="1">
    <source>
        <dbReference type="ARBA" id="ARBA00004123"/>
    </source>
</evidence>
<accession>A0AA88HJE6</accession>
<evidence type="ECO:0000256" key="2">
    <source>
        <dbReference type="ARBA" id="ARBA00023125"/>
    </source>
</evidence>
<dbReference type="Gene3D" id="1.10.10.60">
    <property type="entry name" value="Homeodomain-like"/>
    <property type="match status" value="1"/>
</dbReference>
<dbReference type="GO" id="GO:0048646">
    <property type="term" value="P:anatomical structure formation involved in morphogenesis"/>
    <property type="evidence" value="ECO:0007669"/>
    <property type="project" value="UniProtKB-ARBA"/>
</dbReference>
<dbReference type="InterPro" id="IPR008422">
    <property type="entry name" value="KN_HD"/>
</dbReference>
<evidence type="ECO:0000256" key="4">
    <source>
        <dbReference type="ARBA" id="ARBA00023242"/>
    </source>
</evidence>
<dbReference type="GO" id="GO:0006355">
    <property type="term" value="P:regulation of DNA-templated transcription"/>
    <property type="evidence" value="ECO:0007669"/>
    <property type="project" value="InterPro"/>
</dbReference>
<dbReference type="EMBL" id="JAVRJZ010000018">
    <property type="protein sequence ID" value="KAK2708651.1"/>
    <property type="molecule type" value="Genomic_DNA"/>
</dbReference>
<keyword evidence="2 5" id="KW-0238">DNA-binding</keyword>
<feature type="DNA-binding region" description="Homeobox" evidence="5">
    <location>
        <begin position="41"/>
        <end position="94"/>
    </location>
</feature>
<comment type="subcellular location">
    <subcellularLocation>
        <location evidence="1 5">Nucleus</location>
    </subcellularLocation>
</comment>
<dbReference type="Pfam" id="PF05920">
    <property type="entry name" value="Homeobox_KN"/>
    <property type="match status" value="1"/>
</dbReference>
<dbReference type="SUPFAM" id="SSF46689">
    <property type="entry name" value="Homeodomain-like"/>
    <property type="match status" value="1"/>
</dbReference>
<dbReference type="AlphaFoldDB" id="A0AA88HJE6"/>
<feature type="compositionally biased region" description="Low complexity" evidence="6">
    <location>
        <begin position="98"/>
        <end position="125"/>
    </location>
</feature>
<dbReference type="CDD" id="cd00086">
    <property type="entry name" value="homeodomain"/>
    <property type="match status" value="1"/>
</dbReference>
<dbReference type="PANTHER" id="PTHR11850">
    <property type="entry name" value="HOMEOBOX PROTEIN TRANSCRIPTION FACTORS"/>
    <property type="match status" value="1"/>
</dbReference>
<feature type="domain" description="Homeobox" evidence="7">
    <location>
        <begin position="39"/>
        <end position="93"/>
    </location>
</feature>
<dbReference type="InterPro" id="IPR001356">
    <property type="entry name" value="HD"/>
</dbReference>
<comment type="caution">
    <text evidence="8">The sequence shown here is derived from an EMBL/GenBank/DDBJ whole genome shotgun (WGS) entry which is preliminary data.</text>
</comment>